<accession>A0A0F8K1G9</accession>
<proteinExistence type="predicted"/>
<dbReference type="Gene3D" id="3.40.50.2000">
    <property type="entry name" value="Glycogen Phosphorylase B"/>
    <property type="match status" value="2"/>
</dbReference>
<dbReference type="GO" id="GO:0016757">
    <property type="term" value="F:glycosyltransferase activity"/>
    <property type="evidence" value="ECO:0007669"/>
    <property type="project" value="InterPro"/>
</dbReference>
<dbReference type="PATRIC" id="fig|2209.43.peg.3722"/>
<feature type="domain" description="Glycosyl transferase family 1" evidence="2">
    <location>
        <begin position="197"/>
        <end position="355"/>
    </location>
</feature>
<reference evidence="3 4" key="1">
    <citation type="journal article" date="2015" name="ISME J.">
        <title>Genomic and phenotypic differentiation among Methanosarcina mazei populations from Columbia River sediment.</title>
        <authorList>
            <person name="Youngblut N.D."/>
            <person name="Wirth J.S."/>
            <person name="Henriksen J.R."/>
            <person name="Smith M."/>
            <person name="Simon H."/>
            <person name="Metcalf W.W."/>
            <person name="Whitaker R.J."/>
        </authorList>
    </citation>
    <scope>NUCLEOTIDE SEQUENCE [LARGE SCALE GENOMIC DNA]</scope>
    <source>
        <strain evidence="3 4">3.H.A.2.1</strain>
    </source>
</reference>
<dbReference type="SUPFAM" id="SSF53756">
    <property type="entry name" value="UDP-Glycosyltransferase/glycogen phosphorylase"/>
    <property type="match status" value="1"/>
</dbReference>
<sequence>MKILITSIIDLKKSQHNRPHQFVKYLSKNHDLTVISINDWWKGGQDNLESYSREFADIFDRINYIYLSDKKISPILQEVLWTKKVNEVVKEGFDVHLNYNTLVSGYVASQKIPTVCDLADDLGSMIRSSPQIPKILRPFGGMLGDYFLHENLKKSKLITLTTGNLVDSCNVPLDKYVVVPNGVDTSLFKLQDNAKADLGLKGFIIGYVGVLREWVDFKPVFMALKSMNPEIRLLIVGKEGYFDENVELAERCGVADKVIFAGMIPYSRVPQYISAMDVCLIPFRKGGISENALPLKLFEYMACEKPVISTELKGVKNAVKNMVMYANTEEEFTTVFNDLYNNEKLRYEMGVAGRHFVEKNYEWGKVVEKLENILTSISSK</sequence>
<gene>
    <name evidence="3" type="ORF">DU63_17145</name>
</gene>
<dbReference type="CDD" id="cd03801">
    <property type="entry name" value="GT4_PimA-like"/>
    <property type="match status" value="1"/>
</dbReference>
<dbReference type="AlphaFoldDB" id="A0A0F8K1G9"/>
<keyword evidence="1" id="KW-0808">Transferase</keyword>
<dbReference type="Proteomes" id="UP000034001">
    <property type="component" value="Unassembled WGS sequence"/>
</dbReference>
<dbReference type="EMBL" id="JJPO01000045">
    <property type="protein sequence ID" value="KKG74810.1"/>
    <property type="molecule type" value="Genomic_DNA"/>
</dbReference>
<protein>
    <recommendedName>
        <fullName evidence="2">Glycosyl transferase family 1 domain-containing protein</fullName>
    </recommendedName>
</protein>
<evidence type="ECO:0000313" key="4">
    <source>
        <dbReference type="Proteomes" id="UP000034001"/>
    </source>
</evidence>
<comment type="caution">
    <text evidence="3">The sequence shown here is derived from an EMBL/GenBank/DDBJ whole genome shotgun (WGS) entry which is preliminary data.</text>
</comment>
<evidence type="ECO:0000259" key="2">
    <source>
        <dbReference type="Pfam" id="PF00534"/>
    </source>
</evidence>
<evidence type="ECO:0000313" key="3">
    <source>
        <dbReference type="EMBL" id="KKG74810.1"/>
    </source>
</evidence>
<dbReference type="PANTHER" id="PTHR46401:SF2">
    <property type="entry name" value="GLYCOSYLTRANSFERASE WBBK-RELATED"/>
    <property type="match status" value="1"/>
</dbReference>
<dbReference type="Pfam" id="PF00534">
    <property type="entry name" value="Glycos_transf_1"/>
    <property type="match status" value="1"/>
</dbReference>
<evidence type="ECO:0000256" key="1">
    <source>
        <dbReference type="ARBA" id="ARBA00022679"/>
    </source>
</evidence>
<organism evidence="3 4">
    <name type="scientific">Methanosarcina mazei</name>
    <name type="common">Methanosarcina frisia</name>
    <dbReference type="NCBI Taxonomy" id="2209"/>
    <lineage>
        <taxon>Archaea</taxon>
        <taxon>Methanobacteriati</taxon>
        <taxon>Methanobacteriota</taxon>
        <taxon>Stenosarchaea group</taxon>
        <taxon>Methanomicrobia</taxon>
        <taxon>Methanosarcinales</taxon>
        <taxon>Methanosarcinaceae</taxon>
        <taxon>Methanosarcina</taxon>
    </lineage>
</organism>
<name>A0A0F8K1G9_METMZ</name>
<dbReference type="RefSeq" id="WP_052735519.1">
    <property type="nucleotide sequence ID" value="NZ_JJPO01000045.1"/>
</dbReference>
<dbReference type="PANTHER" id="PTHR46401">
    <property type="entry name" value="GLYCOSYLTRANSFERASE WBBK-RELATED"/>
    <property type="match status" value="1"/>
</dbReference>
<dbReference type="InterPro" id="IPR001296">
    <property type="entry name" value="Glyco_trans_1"/>
</dbReference>